<proteinExistence type="inferred from homology"/>
<dbReference type="SUPFAM" id="SSF56112">
    <property type="entry name" value="Protein kinase-like (PK-like)"/>
    <property type="match status" value="1"/>
</dbReference>
<name>A0A0K9NJG0_ZOSMR</name>
<dbReference type="GO" id="GO:0004103">
    <property type="term" value="F:choline kinase activity"/>
    <property type="evidence" value="ECO:0000318"/>
    <property type="project" value="GO_Central"/>
</dbReference>
<dbReference type="AlphaFoldDB" id="A0A0K9NJG0"/>
<dbReference type="GO" id="GO:0006656">
    <property type="term" value="P:phosphatidylcholine biosynthetic process"/>
    <property type="evidence" value="ECO:0000318"/>
    <property type="project" value="GO_Central"/>
</dbReference>
<sequence>MTGIINGTASESSLPEEATEFLHSLASSWSDVTNKKTMRIVELKGAMTNKVYEIIWETDNIERPRKVLLRIYGEGVELFFDRKDEIRIFDCMSKHGQGPLLLGRFSTGRVEQFIHARTLSACDLRNPDTSALIAAKLREFHGLEMPSCETETVGLWEKLRKWTREALDKCSVNSQDFSLDSLEDEITTLQNKLARENQKLGFCHNDLQYGNIMMDEQRQSITFIDYEYSSHNPVAYDIANHFCEMAADYHTDTPHILDYTKYPGIEERERFIMAYMAIDSPDKKKARQVEIEELLQDIDKYTLASHLLWGLWGIISDHLNGAIDFEYMEYGRQRFQQYWIRKTTLLDS</sequence>
<keyword evidence="2" id="KW-0418">Kinase</keyword>
<keyword evidence="3" id="KW-1185">Reference proteome</keyword>
<dbReference type="Pfam" id="PF01633">
    <property type="entry name" value="Choline_kinase"/>
    <property type="match status" value="1"/>
</dbReference>
<accession>A0A0K9NJG0</accession>
<dbReference type="GO" id="GO:0006646">
    <property type="term" value="P:phosphatidylethanolamine biosynthetic process"/>
    <property type="evidence" value="ECO:0000318"/>
    <property type="project" value="GO_Central"/>
</dbReference>
<reference evidence="3" key="1">
    <citation type="journal article" date="2016" name="Nature">
        <title>The genome of the seagrass Zostera marina reveals angiosperm adaptation to the sea.</title>
        <authorList>
            <person name="Olsen J.L."/>
            <person name="Rouze P."/>
            <person name="Verhelst B."/>
            <person name="Lin Y.-C."/>
            <person name="Bayer T."/>
            <person name="Collen J."/>
            <person name="Dattolo E."/>
            <person name="De Paoli E."/>
            <person name="Dittami S."/>
            <person name="Maumus F."/>
            <person name="Michel G."/>
            <person name="Kersting A."/>
            <person name="Lauritano C."/>
            <person name="Lohaus R."/>
            <person name="Toepel M."/>
            <person name="Tonon T."/>
            <person name="Vanneste K."/>
            <person name="Amirebrahimi M."/>
            <person name="Brakel J."/>
            <person name="Bostroem C."/>
            <person name="Chovatia M."/>
            <person name="Grimwood J."/>
            <person name="Jenkins J.W."/>
            <person name="Jueterbock A."/>
            <person name="Mraz A."/>
            <person name="Stam W.T."/>
            <person name="Tice H."/>
            <person name="Bornberg-Bauer E."/>
            <person name="Green P.J."/>
            <person name="Pearson G.A."/>
            <person name="Procaccini G."/>
            <person name="Duarte C.M."/>
            <person name="Schmutz J."/>
            <person name="Reusch T.B.H."/>
            <person name="Van de Peer Y."/>
        </authorList>
    </citation>
    <scope>NUCLEOTIDE SEQUENCE [LARGE SCALE GENOMIC DNA]</scope>
    <source>
        <strain evidence="3">cv. Finnish</strain>
    </source>
</reference>
<dbReference type="Gene3D" id="3.90.1200.10">
    <property type="match status" value="1"/>
</dbReference>
<dbReference type="Gene3D" id="3.30.200.20">
    <property type="entry name" value="Phosphorylase Kinase, domain 1"/>
    <property type="match status" value="1"/>
</dbReference>
<evidence type="ECO:0000256" key="1">
    <source>
        <dbReference type="ARBA" id="ARBA00038211"/>
    </source>
</evidence>
<dbReference type="PANTHER" id="PTHR22603:SF93">
    <property type="entry name" value="RE24176P"/>
    <property type="match status" value="1"/>
</dbReference>
<dbReference type="Proteomes" id="UP000036987">
    <property type="component" value="Unassembled WGS sequence"/>
</dbReference>
<protein>
    <submittedName>
        <fullName evidence="2">Choline kinase</fullName>
    </submittedName>
</protein>
<evidence type="ECO:0000313" key="2">
    <source>
        <dbReference type="EMBL" id="KMZ56212.1"/>
    </source>
</evidence>
<gene>
    <name evidence="2" type="ORF">ZOSMA_98G00370</name>
</gene>
<dbReference type="PANTHER" id="PTHR22603">
    <property type="entry name" value="CHOLINE/ETHANOALAMINE KINASE"/>
    <property type="match status" value="1"/>
</dbReference>
<dbReference type="CDD" id="cd05157">
    <property type="entry name" value="ETNK_euk"/>
    <property type="match status" value="1"/>
</dbReference>
<dbReference type="STRING" id="29655.A0A0K9NJG0"/>
<dbReference type="GO" id="GO:0004305">
    <property type="term" value="F:ethanolamine kinase activity"/>
    <property type="evidence" value="ECO:0000318"/>
    <property type="project" value="GO_Central"/>
</dbReference>
<keyword evidence="2" id="KW-0808">Transferase</keyword>
<dbReference type="OMA" id="NYICEYM"/>
<evidence type="ECO:0000313" key="3">
    <source>
        <dbReference type="Proteomes" id="UP000036987"/>
    </source>
</evidence>
<dbReference type="GO" id="GO:0005737">
    <property type="term" value="C:cytoplasm"/>
    <property type="evidence" value="ECO:0000318"/>
    <property type="project" value="GO_Central"/>
</dbReference>
<comment type="similarity">
    <text evidence="1">Belongs to the choline/ethanolamine kinase family.</text>
</comment>
<dbReference type="InterPro" id="IPR011009">
    <property type="entry name" value="Kinase-like_dom_sf"/>
</dbReference>
<comment type="caution">
    <text evidence="2">The sequence shown here is derived from an EMBL/GenBank/DDBJ whole genome shotgun (WGS) entry which is preliminary data.</text>
</comment>
<dbReference type="EMBL" id="LFYR01002215">
    <property type="protein sequence ID" value="KMZ56212.1"/>
    <property type="molecule type" value="Genomic_DNA"/>
</dbReference>
<dbReference type="OrthoDB" id="10267235at2759"/>
<organism evidence="2 3">
    <name type="scientific">Zostera marina</name>
    <name type="common">Eelgrass</name>
    <dbReference type="NCBI Taxonomy" id="29655"/>
    <lineage>
        <taxon>Eukaryota</taxon>
        <taxon>Viridiplantae</taxon>
        <taxon>Streptophyta</taxon>
        <taxon>Embryophyta</taxon>
        <taxon>Tracheophyta</taxon>
        <taxon>Spermatophyta</taxon>
        <taxon>Magnoliopsida</taxon>
        <taxon>Liliopsida</taxon>
        <taxon>Zosteraceae</taxon>
        <taxon>Zostera</taxon>
    </lineage>
</organism>